<accession>A0A5S9WY22</accession>
<dbReference type="Proteomes" id="UP000434276">
    <property type="component" value="Unassembled WGS sequence"/>
</dbReference>
<name>A0A5S9WY22_ARATH</name>
<reference evidence="1 2" key="1">
    <citation type="submission" date="2019-12" db="EMBL/GenBank/DDBJ databases">
        <authorList>
            <person name="Jiao W.-B."/>
            <person name="Schneeberger K."/>
        </authorList>
    </citation>
    <scope>NUCLEOTIDE SEQUENCE [LARGE SCALE GENOMIC DNA]</scope>
    <source>
        <strain evidence="2">cv. C24</strain>
    </source>
</reference>
<gene>
    <name evidence="1" type="ORF">C24_LOCUS7682</name>
</gene>
<dbReference type="ExpressionAtlas" id="A0A5S9WY22">
    <property type="expression patterns" value="baseline and differential"/>
</dbReference>
<dbReference type="AlphaFoldDB" id="A0A5S9WY22"/>
<proteinExistence type="predicted"/>
<protein>
    <submittedName>
        <fullName evidence="1">Uncharacterized protein</fullName>
    </submittedName>
</protein>
<organism evidence="1 2">
    <name type="scientific">Arabidopsis thaliana</name>
    <name type="common">Mouse-ear cress</name>
    <dbReference type="NCBI Taxonomy" id="3702"/>
    <lineage>
        <taxon>Eukaryota</taxon>
        <taxon>Viridiplantae</taxon>
        <taxon>Streptophyta</taxon>
        <taxon>Embryophyta</taxon>
        <taxon>Tracheophyta</taxon>
        <taxon>Spermatophyta</taxon>
        <taxon>Magnoliopsida</taxon>
        <taxon>eudicotyledons</taxon>
        <taxon>Gunneridae</taxon>
        <taxon>Pentapetalae</taxon>
        <taxon>rosids</taxon>
        <taxon>malvids</taxon>
        <taxon>Brassicales</taxon>
        <taxon>Brassicaceae</taxon>
        <taxon>Camelineae</taxon>
        <taxon>Arabidopsis</taxon>
    </lineage>
</organism>
<evidence type="ECO:0000313" key="2">
    <source>
        <dbReference type="Proteomes" id="UP000434276"/>
    </source>
</evidence>
<evidence type="ECO:0000313" key="1">
    <source>
        <dbReference type="EMBL" id="CAA0361231.1"/>
    </source>
</evidence>
<dbReference type="EMBL" id="CACSHJ010000088">
    <property type="protein sequence ID" value="CAA0361231.1"/>
    <property type="molecule type" value="Genomic_DNA"/>
</dbReference>
<sequence length="79" mass="9134">MAFSSLYTNWRIRGLGFFKIRPLPSKPYGHGTLVSLQNTRPPLPRSYGHGTLVSLQNHVCRDLHLPRPYGHKTFTKFLR</sequence>